<dbReference type="Proteomes" id="UP000218811">
    <property type="component" value="Unassembled WGS sequence"/>
</dbReference>
<evidence type="ECO:0000256" key="1">
    <source>
        <dbReference type="SAM" id="MobiDB-lite"/>
    </source>
</evidence>
<reference evidence="2 3" key="1">
    <citation type="journal article" date="2012" name="Science">
        <title>The Paleozoic origin of enzymatic lignin decomposition reconstructed from 31 fungal genomes.</title>
        <authorList>
            <person name="Floudas D."/>
            <person name="Binder M."/>
            <person name="Riley R."/>
            <person name="Barry K."/>
            <person name="Blanchette R.A."/>
            <person name="Henrissat B."/>
            <person name="Martinez A.T."/>
            <person name="Otillar R."/>
            <person name="Spatafora J.W."/>
            <person name="Yadav J.S."/>
            <person name="Aerts A."/>
            <person name="Benoit I."/>
            <person name="Boyd A."/>
            <person name="Carlson A."/>
            <person name="Copeland A."/>
            <person name="Coutinho P.M."/>
            <person name="de Vries R.P."/>
            <person name="Ferreira P."/>
            <person name="Findley K."/>
            <person name="Foster B."/>
            <person name="Gaskell J."/>
            <person name="Glotzer D."/>
            <person name="Gorecki P."/>
            <person name="Heitman J."/>
            <person name="Hesse C."/>
            <person name="Hori C."/>
            <person name="Igarashi K."/>
            <person name="Jurgens J.A."/>
            <person name="Kallen N."/>
            <person name="Kersten P."/>
            <person name="Kohler A."/>
            <person name="Kuees U."/>
            <person name="Kumar T.K.A."/>
            <person name="Kuo A."/>
            <person name="LaButti K."/>
            <person name="Larrondo L.F."/>
            <person name="Lindquist E."/>
            <person name="Ling A."/>
            <person name="Lombard V."/>
            <person name="Lucas S."/>
            <person name="Lundell T."/>
            <person name="Martin R."/>
            <person name="McLaughlin D.J."/>
            <person name="Morgenstern I."/>
            <person name="Morin E."/>
            <person name="Murat C."/>
            <person name="Nagy L.G."/>
            <person name="Nolan M."/>
            <person name="Ohm R.A."/>
            <person name="Patyshakuliyeva A."/>
            <person name="Rokas A."/>
            <person name="Ruiz-Duenas F.J."/>
            <person name="Sabat G."/>
            <person name="Salamov A."/>
            <person name="Samejima M."/>
            <person name="Schmutz J."/>
            <person name="Slot J.C."/>
            <person name="St John F."/>
            <person name="Stenlid J."/>
            <person name="Sun H."/>
            <person name="Sun S."/>
            <person name="Syed K."/>
            <person name="Tsang A."/>
            <person name="Wiebenga A."/>
            <person name="Young D."/>
            <person name="Pisabarro A."/>
            <person name="Eastwood D.C."/>
            <person name="Martin F."/>
            <person name="Cullen D."/>
            <person name="Grigoriev I.V."/>
            <person name="Hibbett D.S."/>
        </authorList>
    </citation>
    <scope>NUCLEOTIDE SEQUENCE [LARGE SCALE GENOMIC DNA]</scope>
    <source>
        <strain evidence="2 3">MD-104</strain>
    </source>
</reference>
<name>A0A2H3JU87_WOLCO</name>
<dbReference type="STRING" id="742152.A0A2H3JU87"/>
<gene>
    <name evidence="2" type="ORF">WOLCODRAFT_159275</name>
</gene>
<dbReference type="OrthoDB" id="10047078at2759"/>
<evidence type="ECO:0008006" key="4">
    <source>
        <dbReference type="Google" id="ProtNLM"/>
    </source>
</evidence>
<dbReference type="InterPro" id="IPR015424">
    <property type="entry name" value="PyrdxlP-dep_Trfase"/>
</dbReference>
<proteinExistence type="predicted"/>
<keyword evidence="3" id="KW-1185">Reference proteome</keyword>
<feature type="region of interest" description="Disordered" evidence="1">
    <location>
        <begin position="73"/>
        <end position="93"/>
    </location>
</feature>
<dbReference type="PANTHER" id="PTHR42699:SF1">
    <property type="entry name" value="CYSTATHIONINE GAMMA-SYNTHASE-RELATED"/>
    <property type="match status" value="1"/>
</dbReference>
<dbReference type="InterPro" id="IPR015421">
    <property type="entry name" value="PyrdxlP-dep_Trfase_major"/>
</dbReference>
<accession>A0A2H3JU87</accession>
<dbReference type="SUPFAM" id="SSF53383">
    <property type="entry name" value="PLP-dependent transferases"/>
    <property type="match status" value="1"/>
</dbReference>
<dbReference type="PANTHER" id="PTHR42699">
    <property type="match status" value="1"/>
</dbReference>
<organism evidence="2 3">
    <name type="scientific">Wolfiporia cocos (strain MD-104)</name>
    <name type="common">Brown rot fungus</name>
    <dbReference type="NCBI Taxonomy" id="742152"/>
    <lineage>
        <taxon>Eukaryota</taxon>
        <taxon>Fungi</taxon>
        <taxon>Dikarya</taxon>
        <taxon>Basidiomycota</taxon>
        <taxon>Agaricomycotina</taxon>
        <taxon>Agaricomycetes</taxon>
        <taxon>Polyporales</taxon>
        <taxon>Phaeolaceae</taxon>
        <taxon>Wolfiporia</taxon>
    </lineage>
</organism>
<feature type="region of interest" description="Disordered" evidence="1">
    <location>
        <begin position="1"/>
        <end position="46"/>
    </location>
</feature>
<protein>
    <recommendedName>
        <fullName evidence="4">PLP-dependent transferase</fullName>
    </recommendedName>
</protein>
<dbReference type="GO" id="GO:0019346">
    <property type="term" value="P:transsulfuration"/>
    <property type="evidence" value="ECO:0007669"/>
    <property type="project" value="TreeGrafter"/>
</dbReference>
<sequence>MSSKRPHTPYDDEDLDIWHHSTDSSTPPPVPQRPAKKKRTAVRKSWKGWVEGSLPPSKKLINLDVVTVLQERKTHSGKSFDDKDSAEERGHERAACKGLAAAQRRLDQPWAVQSQAKAGAFGPGRALHITRHTPSPLPLLSPLPSPLADQGGAPLWLLCPERERSCALAVGMGTSRTSLRKSTSSSPLNRVIGCKDSSTLCGPAYVHEVAWRFVQGEEDHWREEHSKHLCAHIALASVVTKGLVDAGMRAEGGGPKVPIHQHTQNSGEVGPGCHHLGDGLDKSIDELKQILKCNVANSSSPPALSLFTKFPSYPLLRSPNLSHLRALADQHNFLLMVDETIGNFANVEVLLYVDIIVSSLRKVFSGDANVVGGSLVLNLKGHHYTALKANLTQTYEDCYFDEDTIYMECNSCDFKWRIEVIDGNTLAVCSLLHSCLLADPSTLGCAMIKDMLYPRETLLHTFETTLQAAEAAAAEISS</sequence>
<feature type="compositionally biased region" description="Basic residues" evidence="1">
    <location>
        <begin position="34"/>
        <end position="46"/>
    </location>
</feature>
<evidence type="ECO:0000313" key="3">
    <source>
        <dbReference type="Proteomes" id="UP000218811"/>
    </source>
</evidence>
<dbReference type="GO" id="GO:0003962">
    <property type="term" value="F:cystathionine gamma-synthase activity"/>
    <property type="evidence" value="ECO:0007669"/>
    <property type="project" value="TreeGrafter"/>
</dbReference>
<dbReference type="Gene3D" id="3.40.640.10">
    <property type="entry name" value="Type I PLP-dependent aspartate aminotransferase-like (Major domain)"/>
    <property type="match status" value="1"/>
</dbReference>
<dbReference type="AlphaFoldDB" id="A0A2H3JU87"/>
<evidence type="ECO:0000313" key="2">
    <source>
        <dbReference type="EMBL" id="PCH39687.1"/>
    </source>
</evidence>
<dbReference type="EMBL" id="KB468042">
    <property type="protein sequence ID" value="PCH39687.1"/>
    <property type="molecule type" value="Genomic_DNA"/>
</dbReference>
<dbReference type="InterPro" id="IPR051750">
    <property type="entry name" value="Trans-sulfuration_enzymes"/>
</dbReference>